<dbReference type="Proteomes" id="UP000814128">
    <property type="component" value="Unassembled WGS sequence"/>
</dbReference>
<evidence type="ECO:0000313" key="1">
    <source>
        <dbReference type="EMBL" id="KAI0033935.1"/>
    </source>
</evidence>
<reference evidence="1" key="2">
    <citation type="journal article" date="2022" name="New Phytol.">
        <title>Evolutionary transition to the ectomycorrhizal habit in the genomes of a hyperdiverse lineage of mushroom-forming fungi.</title>
        <authorList>
            <person name="Looney B."/>
            <person name="Miyauchi S."/>
            <person name="Morin E."/>
            <person name="Drula E."/>
            <person name="Courty P.E."/>
            <person name="Kohler A."/>
            <person name="Kuo A."/>
            <person name="LaButti K."/>
            <person name="Pangilinan J."/>
            <person name="Lipzen A."/>
            <person name="Riley R."/>
            <person name="Andreopoulos W."/>
            <person name="He G."/>
            <person name="Johnson J."/>
            <person name="Nolan M."/>
            <person name="Tritt A."/>
            <person name="Barry K.W."/>
            <person name="Grigoriev I.V."/>
            <person name="Nagy L.G."/>
            <person name="Hibbett D."/>
            <person name="Henrissat B."/>
            <person name="Matheny P.B."/>
            <person name="Labbe J."/>
            <person name="Martin F.M."/>
        </authorList>
    </citation>
    <scope>NUCLEOTIDE SEQUENCE</scope>
    <source>
        <strain evidence="1">EC-137</strain>
    </source>
</reference>
<gene>
    <name evidence="1" type="ORF">K488DRAFT_69517</name>
</gene>
<sequence length="176" mass="17859">MLSFVLAALALSSSALPTPLAARTTGCAGLPDGLSSDPSFTLQAILDTDQSAVTLGLVLQPGTSLFNLVIGVSDDATVFAMENSAIIAVPPRVGASAPVASSNAYLIFTSENPNPTAAPYCILANDPAGLSLPGPVLTVNGSADDFSLCTVEGEEVILYNAQGDATCRPVHIVVQQ</sequence>
<dbReference type="EMBL" id="MU273509">
    <property type="protein sequence ID" value="KAI0033935.1"/>
    <property type="molecule type" value="Genomic_DNA"/>
</dbReference>
<reference evidence="1" key="1">
    <citation type="submission" date="2021-02" db="EMBL/GenBank/DDBJ databases">
        <authorList>
            <consortium name="DOE Joint Genome Institute"/>
            <person name="Ahrendt S."/>
            <person name="Looney B.P."/>
            <person name="Miyauchi S."/>
            <person name="Morin E."/>
            <person name="Drula E."/>
            <person name="Courty P.E."/>
            <person name="Chicoki N."/>
            <person name="Fauchery L."/>
            <person name="Kohler A."/>
            <person name="Kuo A."/>
            <person name="Labutti K."/>
            <person name="Pangilinan J."/>
            <person name="Lipzen A."/>
            <person name="Riley R."/>
            <person name="Andreopoulos W."/>
            <person name="He G."/>
            <person name="Johnson J."/>
            <person name="Barry K.W."/>
            <person name="Grigoriev I.V."/>
            <person name="Nagy L."/>
            <person name="Hibbett D."/>
            <person name="Henrissat B."/>
            <person name="Matheny P.B."/>
            <person name="Labbe J."/>
            <person name="Martin F."/>
        </authorList>
    </citation>
    <scope>NUCLEOTIDE SEQUENCE</scope>
    <source>
        <strain evidence="1">EC-137</strain>
    </source>
</reference>
<comment type="caution">
    <text evidence="1">The sequence shown here is derived from an EMBL/GenBank/DDBJ whole genome shotgun (WGS) entry which is preliminary data.</text>
</comment>
<keyword evidence="2" id="KW-1185">Reference proteome</keyword>
<proteinExistence type="predicted"/>
<accession>A0ACB8QQQ4</accession>
<evidence type="ECO:0000313" key="2">
    <source>
        <dbReference type="Proteomes" id="UP000814128"/>
    </source>
</evidence>
<organism evidence="1 2">
    <name type="scientific">Vararia minispora EC-137</name>
    <dbReference type="NCBI Taxonomy" id="1314806"/>
    <lineage>
        <taxon>Eukaryota</taxon>
        <taxon>Fungi</taxon>
        <taxon>Dikarya</taxon>
        <taxon>Basidiomycota</taxon>
        <taxon>Agaricomycotina</taxon>
        <taxon>Agaricomycetes</taxon>
        <taxon>Russulales</taxon>
        <taxon>Lachnocladiaceae</taxon>
        <taxon>Vararia</taxon>
    </lineage>
</organism>
<protein>
    <submittedName>
        <fullName evidence="1">Uncharacterized protein</fullName>
    </submittedName>
</protein>
<name>A0ACB8QQQ4_9AGAM</name>